<dbReference type="Proteomes" id="UP001596548">
    <property type="component" value="Unassembled WGS sequence"/>
</dbReference>
<dbReference type="Gene3D" id="3.30.1310.10">
    <property type="entry name" value="Nucleoid-associated protein YbaB-like domain"/>
    <property type="match status" value="1"/>
</dbReference>
<dbReference type="Pfam" id="PF02575">
    <property type="entry name" value="YbaB_DNA_bd"/>
    <property type="match status" value="1"/>
</dbReference>
<name>A0ABW2HZK7_9ACTN</name>
<evidence type="ECO:0000313" key="1">
    <source>
        <dbReference type="EMBL" id="MFC7277079.1"/>
    </source>
</evidence>
<comment type="caution">
    <text evidence="1">The sequence shown here is derived from an EMBL/GenBank/DDBJ whole genome shotgun (WGS) entry which is preliminary data.</text>
</comment>
<dbReference type="RefSeq" id="WP_378972214.1">
    <property type="nucleotide sequence ID" value="NZ_JBHTBJ010000019.1"/>
</dbReference>
<proteinExistence type="predicted"/>
<dbReference type="EMBL" id="JBHTBJ010000019">
    <property type="protein sequence ID" value="MFC7277079.1"/>
    <property type="molecule type" value="Genomic_DNA"/>
</dbReference>
<dbReference type="InterPro" id="IPR036894">
    <property type="entry name" value="YbaB-like_sf"/>
</dbReference>
<evidence type="ECO:0000313" key="2">
    <source>
        <dbReference type="Proteomes" id="UP001596548"/>
    </source>
</evidence>
<protein>
    <submittedName>
        <fullName evidence="1">YbaB/EbfC family nucleoid-associated protein</fullName>
    </submittedName>
</protein>
<dbReference type="InterPro" id="IPR004401">
    <property type="entry name" value="YbaB/EbfC"/>
</dbReference>
<gene>
    <name evidence="1" type="ORF">ACFQS1_24065</name>
</gene>
<keyword evidence="2" id="KW-1185">Reference proteome</keyword>
<organism evidence="1 2">
    <name type="scientific">Paractinoplanes rhizophilus</name>
    <dbReference type="NCBI Taxonomy" id="1416877"/>
    <lineage>
        <taxon>Bacteria</taxon>
        <taxon>Bacillati</taxon>
        <taxon>Actinomycetota</taxon>
        <taxon>Actinomycetes</taxon>
        <taxon>Micromonosporales</taxon>
        <taxon>Micromonosporaceae</taxon>
        <taxon>Paractinoplanes</taxon>
    </lineage>
</organism>
<reference evidence="2" key="1">
    <citation type="journal article" date="2019" name="Int. J. Syst. Evol. Microbiol.">
        <title>The Global Catalogue of Microorganisms (GCM) 10K type strain sequencing project: providing services to taxonomists for standard genome sequencing and annotation.</title>
        <authorList>
            <consortium name="The Broad Institute Genomics Platform"/>
            <consortium name="The Broad Institute Genome Sequencing Center for Infectious Disease"/>
            <person name="Wu L."/>
            <person name="Ma J."/>
        </authorList>
    </citation>
    <scope>NUCLEOTIDE SEQUENCE [LARGE SCALE GENOMIC DNA]</scope>
    <source>
        <strain evidence="2">XZYJT-10</strain>
    </source>
</reference>
<sequence length="128" mass="14163">MFDDQSLDAALQRIDEWERSATQRAEQAQELARRAAQISATARSRDGLVEVTVGPEGQIQRLHLDDRIRQQPAAETADQIMATLRSAQGRLVRQFDEVTAETVGADSETGRMLMDSLRKRLGTGAEPA</sequence>
<dbReference type="SUPFAM" id="SSF82607">
    <property type="entry name" value="YbaB-like"/>
    <property type="match status" value="1"/>
</dbReference>
<accession>A0ABW2HZK7</accession>